<keyword evidence="2" id="KW-1185">Reference proteome</keyword>
<dbReference type="Proteomes" id="UP001565236">
    <property type="component" value="Unassembled WGS sequence"/>
</dbReference>
<dbReference type="EMBL" id="JBCLUF010000007">
    <property type="protein sequence ID" value="MEY8661876.1"/>
    <property type="molecule type" value="Genomic_DNA"/>
</dbReference>
<evidence type="ECO:0000313" key="2">
    <source>
        <dbReference type="Proteomes" id="UP001565236"/>
    </source>
</evidence>
<gene>
    <name evidence="1" type="ORF">AALT52_03060</name>
</gene>
<protein>
    <submittedName>
        <fullName evidence="1">Uncharacterized protein</fullName>
    </submittedName>
</protein>
<organism evidence="1 2">
    <name type="scientific">Ligilactobacillus faecis</name>
    <dbReference type="NCBI Taxonomy" id="762833"/>
    <lineage>
        <taxon>Bacteria</taxon>
        <taxon>Bacillati</taxon>
        <taxon>Bacillota</taxon>
        <taxon>Bacilli</taxon>
        <taxon>Lactobacillales</taxon>
        <taxon>Lactobacillaceae</taxon>
        <taxon>Ligilactobacillus</taxon>
    </lineage>
</organism>
<reference evidence="1 2" key="1">
    <citation type="submission" date="2024-03" db="EMBL/GenBank/DDBJ databases">
        <title>Mouse gut bacterial collection (mGBC) of GemPharmatech.</title>
        <authorList>
            <person name="He Y."/>
            <person name="Dong L."/>
            <person name="Wu D."/>
            <person name="Gao X."/>
            <person name="Lin Z."/>
        </authorList>
    </citation>
    <scope>NUCLEOTIDE SEQUENCE [LARGE SCALE GENOMIC DNA]</scope>
    <source>
        <strain evidence="1 2">15-30</strain>
    </source>
</reference>
<comment type="caution">
    <text evidence="1">The sequence shown here is derived from an EMBL/GenBank/DDBJ whole genome shotgun (WGS) entry which is preliminary data.</text>
</comment>
<evidence type="ECO:0000313" key="1">
    <source>
        <dbReference type="EMBL" id="MEY8661876.1"/>
    </source>
</evidence>
<name>A0ABV4DR30_9LACO</name>
<proteinExistence type="predicted"/>
<dbReference type="RefSeq" id="WP_369941055.1">
    <property type="nucleotide sequence ID" value="NZ_JBCLUF010000007.1"/>
</dbReference>
<sequence>MHKEFDFDEAELKTTAANYLKTYVPHKYEELVKEKRRKLKEKLHQEKRR</sequence>
<accession>A0ABV4DR30</accession>